<name>X1A9M3_9ZZZZ</name>
<proteinExistence type="predicted"/>
<comment type="caution">
    <text evidence="1">The sequence shown here is derived from an EMBL/GenBank/DDBJ whole genome shotgun (WGS) entry which is preliminary data.</text>
</comment>
<evidence type="ECO:0000313" key="1">
    <source>
        <dbReference type="EMBL" id="GAG69398.1"/>
    </source>
</evidence>
<organism evidence="1">
    <name type="scientific">marine sediment metagenome</name>
    <dbReference type="NCBI Taxonomy" id="412755"/>
    <lineage>
        <taxon>unclassified sequences</taxon>
        <taxon>metagenomes</taxon>
        <taxon>ecological metagenomes</taxon>
    </lineage>
</organism>
<feature type="non-terminal residue" evidence="1">
    <location>
        <position position="1"/>
    </location>
</feature>
<protein>
    <submittedName>
        <fullName evidence="1">Uncharacterized protein</fullName>
    </submittedName>
</protein>
<reference evidence="1" key="1">
    <citation type="journal article" date="2014" name="Front. Microbiol.">
        <title>High frequency of phylogenetically diverse reductive dehalogenase-homologous genes in deep subseafloor sedimentary metagenomes.</title>
        <authorList>
            <person name="Kawai M."/>
            <person name="Futagami T."/>
            <person name="Toyoda A."/>
            <person name="Takaki Y."/>
            <person name="Nishi S."/>
            <person name="Hori S."/>
            <person name="Arai W."/>
            <person name="Tsubouchi T."/>
            <person name="Morono Y."/>
            <person name="Uchiyama I."/>
            <person name="Ito T."/>
            <person name="Fujiyama A."/>
            <person name="Inagaki F."/>
            <person name="Takami H."/>
        </authorList>
    </citation>
    <scope>NUCLEOTIDE SEQUENCE</scope>
    <source>
        <strain evidence="1">Expedition CK06-06</strain>
    </source>
</reference>
<dbReference type="EMBL" id="BART01005709">
    <property type="protein sequence ID" value="GAG69398.1"/>
    <property type="molecule type" value="Genomic_DNA"/>
</dbReference>
<dbReference type="AlphaFoldDB" id="X1A9M3"/>
<gene>
    <name evidence="1" type="ORF">S01H4_12991</name>
</gene>
<accession>X1A9M3</accession>
<sequence length="64" mass="7428">RSIFDPLIDDFIRSGAELVEIVVEDRKTGYMVAQLRKRISNRELDIEVAPGYDVLYLEKKTQTL</sequence>